<evidence type="ECO:0000256" key="1">
    <source>
        <dbReference type="SAM" id="Phobius"/>
    </source>
</evidence>
<evidence type="ECO:0000259" key="2">
    <source>
        <dbReference type="SMART" id="SM00014"/>
    </source>
</evidence>
<gene>
    <name evidence="3" type="ORF">A3G06_01325</name>
</gene>
<sequence length="161" mass="18123">MNREIFYFFYNLANRSPFFDQTIVFFAVYFPFIAATLAAVLFGFYYKKRRELIFIFLAAGLAWLIAYFLKDFIASGRPFVSLADISSLFLKESYAFPSGHAAFFGALAVAIFLNHRQAGYVFIIFALLIGAARIAAGVHFPIDILGGFVLGALVAYFMRKV</sequence>
<feature type="transmembrane region" description="Helical" evidence="1">
    <location>
        <begin position="120"/>
        <end position="136"/>
    </location>
</feature>
<evidence type="ECO:0000313" key="3">
    <source>
        <dbReference type="EMBL" id="OGJ04115.1"/>
    </source>
</evidence>
<keyword evidence="1" id="KW-0472">Membrane</keyword>
<protein>
    <recommendedName>
        <fullName evidence="2">Phosphatidic acid phosphatase type 2/haloperoxidase domain-containing protein</fullName>
    </recommendedName>
</protein>
<keyword evidence="1" id="KW-0812">Transmembrane</keyword>
<feature type="transmembrane region" description="Helical" evidence="1">
    <location>
        <begin position="142"/>
        <end position="158"/>
    </location>
</feature>
<accession>A0A1F6YCN9</accession>
<evidence type="ECO:0000313" key="4">
    <source>
        <dbReference type="Proteomes" id="UP000176192"/>
    </source>
</evidence>
<dbReference type="EMBL" id="MFVV01000007">
    <property type="protein sequence ID" value="OGJ04115.1"/>
    <property type="molecule type" value="Genomic_DNA"/>
</dbReference>
<dbReference type="SUPFAM" id="SSF48317">
    <property type="entry name" value="Acid phosphatase/Vanadium-dependent haloperoxidase"/>
    <property type="match status" value="1"/>
</dbReference>
<organism evidence="3 4">
    <name type="scientific">Candidatus Nomurabacteria bacterium RIFCSPLOWO2_12_FULL_46_14</name>
    <dbReference type="NCBI Taxonomy" id="1801797"/>
    <lineage>
        <taxon>Bacteria</taxon>
        <taxon>Candidatus Nomuraibacteriota</taxon>
    </lineage>
</organism>
<dbReference type="AlphaFoldDB" id="A0A1F6YCN9"/>
<dbReference type="Gene3D" id="1.20.144.10">
    <property type="entry name" value="Phosphatidic acid phosphatase type 2/haloperoxidase"/>
    <property type="match status" value="1"/>
</dbReference>
<feature type="transmembrane region" description="Helical" evidence="1">
    <location>
        <begin position="94"/>
        <end position="113"/>
    </location>
</feature>
<dbReference type="Proteomes" id="UP000176192">
    <property type="component" value="Unassembled WGS sequence"/>
</dbReference>
<comment type="caution">
    <text evidence="3">The sequence shown here is derived from an EMBL/GenBank/DDBJ whole genome shotgun (WGS) entry which is preliminary data.</text>
</comment>
<reference evidence="3 4" key="1">
    <citation type="journal article" date="2016" name="Nat. Commun.">
        <title>Thousands of microbial genomes shed light on interconnected biogeochemical processes in an aquifer system.</title>
        <authorList>
            <person name="Anantharaman K."/>
            <person name="Brown C.T."/>
            <person name="Hug L.A."/>
            <person name="Sharon I."/>
            <person name="Castelle C.J."/>
            <person name="Probst A.J."/>
            <person name="Thomas B.C."/>
            <person name="Singh A."/>
            <person name="Wilkins M.J."/>
            <person name="Karaoz U."/>
            <person name="Brodie E.L."/>
            <person name="Williams K.H."/>
            <person name="Hubbard S.S."/>
            <person name="Banfield J.F."/>
        </authorList>
    </citation>
    <scope>NUCLEOTIDE SEQUENCE [LARGE SCALE GENOMIC DNA]</scope>
</reference>
<dbReference type="STRING" id="1801797.A3G06_01325"/>
<name>A0A1F6YCN9_9BACT</name>
<dbReference type="PANTHER" id="PTHR14969:SF13">
    <property type="entry name" value="AT30094P"/>
    <property type="match status" value="1"/>
</dbReference>
<dbReference type="InterPro" id="IPR036938">
    <property type="entry name" value="PAP2/HPO_sf"/>
</dbReference>
<feature type="transmembrane region" description="Helical" evidence="1">
    <location>
        <begin position="23"/>
        <end position="45"/>
    </location>
</feature>
<feature type="domain" description="Phosphatidic acid phosphatase type 2/haloperoxidase" evidence="2">
    <location>
        <begin position="51"/>
        <end position="159"/>
    </location>
</feature>
<proteinExistence type="predicted"/>
<dbReference type="InterPro" id="IPR000326">
    <property type="entry name" value="PAP2/HPO"/>
</dbReference>
<dbReference type="PANTHER" id="PTHR14969">
    <property type="entry name" value="SPHINGOSINE-1-PHOSPHATE PHOSPHOHYDROLASE"/>
    <property type="match status" value="1"/>
</dbReference>
<keyword evidence="1" id="KW-1133">Transmembrane helix</keyword>
<feature type="transmembrane region" description="Helical" evidence="1">
    <location>
        <begin position="52"/>
        <end position="69"/>
    </location>
</feature>
<dbReference type="SMART" id="SM00014">
    <property type="entry name" value="acidPPc"/>
    <property type="match status" value="1"/>
</dbReference>
<dbReference type="Pfam" id="PF01569">
    <property type="entry name" value="PAP2"/>
    <property type="match status" value="1"/>
</dbReference>